<feature type="chain" id="PRO_5020360730" description="Lipoprotein" evidence="1">
    <location>
        <begin position="23"/>
        <end position="336"/>
    </location>
</feature>
<evidence type="ECO:0000313" key="2">
    <source>
        <dbReference type="EMBL" id="TDX01175.1"/>
    </source>
</evidence>
<protein>
    <recommendedName>
        <fullName evidence="4">Lipoprotein</fullName>
    </recommendedName>
</protein>
<keyword evidence="1" id="KW-0732">Signal</keyword>
<gene>
    <name evidence="2" type="ORF">EDB95_2206</name>
</gene>
<organism evidence="2 3">
    <name type="scientific">Dinghuibacter silviterrae</name>
    <dbReference type="NCBI Taxonomy" id="1539049"/>
    <lineage>
        <taxon>Bacteria</taxon>
        <taxon>Pseudomonadati</taxon>
        <taxon>Bacteroidota</taxon>
        <taxon>Chitinophagia</taxon>
        <taxon>Chitinophagales</taxon>
        <taxon>Chitinophagaceae</taxon>
        <taxon>Dinghuibacter</taxon>
    </lineage>
</organism>
<feature type="signal peptide" evidence="1">
    <location>
        <begin position="1"/>
        <end position="22"/>
    </location>
</feature>
<dbReference type="EMBL" id="SODV01000001">
    <property type="protein sequence ID" value="TDX01175.1"/>
    <property type="molecule type" value="Genomic_DNA"/>
</dbReference>
<comment type="caution">
    <text evidence="2">The sequence shown here is derived from an EMBL/GenBank/DDBJ whole genome shotgun (WGS) entry which is preliminary data.</text>
</comment>
<reference evidence="2 3" key="1">
    <citation type="submission" date="2019-03" db="EMBL/GenBank/DDBJ databases">
        <title>Genomic Encyclopedia of Type Strains, Phase IV (KMG-IV): sequencing the most valuable type-strain genomes for metagenomic binning, comparative biology and taxonomic classification.</title>
        <authorList>
            <person name="Goeker M."/>
        </authorList>
    </citation>
    <scope>NUCLEOTIDE SEQUENCE [LARGE SCALE GENOMIC DNA]</scope>
    <source>
        <strain evidence="2 3">DSM 100059</strain>
    </source>
</reference>
<evidence type="ECO:0000256" key="1">
    <source>
        <dbReference type="SAM" id="SignalP"/>
    </source>
</evidence>
<dbReference type="AlphaFoldDB" id="A0A4R8DUN7"/>
<dbReference type="Proteomes" id="UP000294498">
    <property type="component" value="Unassembled WGS sequence"/>
</dbReference>
<accession>A0A4R8DUN7</accession>
<evidence type="ECO:0000313" key="3">
    <source>
        <dbReference type="Proteomes" id="UP000294498"/>
    </source>
</evidence>
<keyword evidence="3" id="KW-1185">Reference proteome</keyword>
<dbReference type="OrthoDB" id="3998029at2"/>
<sequence length="336" mass="34934">MNLKSFLSPAAGLVLLGCFSFASCSKKAESTTQPQLPPSPSAFPAGTNRSEVWDITLPATATSGAMEVTEWVSYQYGEINLGVTTSVDPGYVMVGGGAQVRDPNNTPNNVDAVLTAAYPVPDGNFATYAASDKDHGGIFYNSDLYVYVIGIKLFSQSGTVIPTSSITNNLAIISGTSGSAEHPFITLPVTSGYTLISGGAQDNYGTGYGNLLTENNYDDGASYAGGKDQKEPDPCTITAYALEWNNQPIPGYGSFLLTYQNGQAIVNQRLMSLSVGALGGCAVAGVGGVSTYTGYGRLLYGVYSPAYNVGEFQSKDQDVSDISGALGGVVTSIAPK</sequence>
<evidence type="ECO:0008006" key="4">
    <source>
        <dbReference type="Google" id="ProtNLM"/>
    </source>
</evidence>
<name>A0A4R8DUN7_9BACT</name>
<dbReference type="RefSeq" id="WP_133993499.1">
    <property type="nucleotide sequence ID" value="NZ_SODV01000001.1"/>
</dbReference>
<dbReference type="PROSITE" id="PS51257">
    <property type="entry name" value="PROKAR_LIPOPROTEIN"/>
    <property type="match status" value="1"/>
</dbReference>
<proteinExistence type="predicted"/>